<dbReference type="EMBL" id="KN819721">
    <property type="protein sequence ID" value="KIJ08014.1"/>
    <property type="molecule type" value="Genomic_DNA"/>
</dbReference>
<evidence type="ECO:0000313" key="3">
    <source>
        <dbReference type="Proteomes" id="UP000053647"/>
    </source>
</evidence>
<sequence>MMSQTKLTTSPSEDDKGRPSASTSSSTPTPSSTAAPDPPRKKMKRLFAWAVVKLYEEGSIVLWDGDVRPLPLPVPPAPSLALAGCGETSTLWKTGDSTIGDNTIRSSATTFVSYSTSYSYSASHHSSRETEADTDSSYLSDPQPNEEAYVPLTPRFLAGYVQVAVAAMVKGNTRGAGRRNVAGSGVRLNANADSSSYPSATPEDIAAYLRRTDTRWARLGAWAVEEALEVLNGGH</sequence>
<feature type="compositionally biased region" description="Polar residues" evidence="1">
    <location>
        <begin position="1"/>
        <end position="11"/>
    </location>
</feature>
<evidence type="ECO:0000256" key="1">
    <source>
        <dbReference type="SAM" id="MobiDB-lite"/>
    </source>
</evidence>
<dbReference type="AlphaFoldDB" id="A0A0C9SNJ1"/>
<accession>A0A0C9SNJ1</accession>
<keyword evidence="3" id="KW-1185">Reference proteome</keyword>
<feature type="region of interest" description="Disordered" evidence="1">
    <location>
        <begin position="123"/>
        <end position="145"/>
    </location>
</feature>
<gene>
    <name evidence="2" type="ORF">PAXINDRAFT_102715</name>
</gene>
<organism evidence="2 3">
    <name type="scientific">Paxillus involutus ATCC 200175</name>
    <dbReference type="NCBI Taxonomy" id="664439"/>
    <lineage>
        <taxon>Eukaryota</taxon>
        <taxon>Fungi</taxon>
        <taxon>Dikarya</taxon>
        <taxon>Basidiomycota</taxon>
        <taxon>Agaricomycotina</taxon>
        <taxon>Agaricomycetes</taxon>
        <taxon>Agaricomycetidae</taxon>
        <taxon>Boletales</taxon>
        <taxon>Paxilineae</taxon>
        <taxon>Paxillaceae</taxon>
        <taxon>Paxillus</taxon>
    </lineage>
</organism>
<dbReference type="Proteomes" id="UP000053647">
    <property type="component" value="Unassembled WGS sequence"/>
</dbReference>
<dbReference type="HOGENOM" id="CLU_1180554_0_0_1"/>
<proteinExistence type="predicted"/>
<evidence type="ECO:0000313" key="2">
    <source>
        <dbReference type="EMBL" id="KIJ08014.1"/>
    </source>
</evidence>
<feature type="region of interest" description="Disordered" evidence="1">
    <location>
        <begin position="1"/>
        <end position="40"/>
    </location>
</feature>
<protein>
    <submittedName>
        <fullName evidence="2">Uncharacterized protein</fullName>
    </submittedName>
</protein>
<reference evidence="2 3" key="1">
    <citation type="submission" date="2014-06" db="EMBL/GenBank/DDBJ databases">
        <authorList>
            <consortium name="DOE Joint Genome Institute"/>
            <person name="Kuo A."/>
            <person name="Kohler A."/>
            <person name="Nagy L.G."/>
            <person name="Floudas D."/>
            <person name="Copeland A."/>
            <person name="Barry K.W."/>
            <person name="Cichocki N."/>
            <person name="Veneault-Fourrey C."/>
            <person name="LaButti K."/>
            <person name="Lindquist E.A."/>
            <person name="Lipzen A."/>
            <person name="Lundell T."/>
            <person name="Morin E."/>
            <person name="Murat C."/>
            <person name="Sun H."/>
            <person name="Tunlid A."/>
            <person name="Henrissat B."/>
            <person name="Grigoriev I.V."/>
            <person name="Hibbett D.S."/>
            <person name="Martin F."/>
            <person name="Nordberg H.P."/>
            <person name="Cantor M.N."/>
            <person name="Hua S.X."/>
        </authorList>
    </citation>
    <scope>NUCLEOTIDE SEQUENCE [LARGE SCALE GENOMIC DNA]</scope>
    <source>
        <strain evidence="2 3">ATCC 200175</strain>
    </source>
</reference>
<reference evidence="3" key="2">
    <citation type="submission" date="2015-01" db="EMBL/GenBank/DDBJ databases">
        <title>Evolutionary Origins and Diversification of the Mycorrhizal Mutualists.</title>
        <authorList>
            <consortium name="DOE Joint Genome Institute"/>
            <consortium name="Mycorrhizal Genomics Consortium"/>
            <person name="Kohler A."/>
            <person name="Kuo A."/>
            <person name="Nagy L.G."/>
            <person name="Floudas D."/>
            <person name="Copeland A."/>
            <person name="Barry K.W."/>
            <person name="Cichocki N."/>
            <person name="Veneault-Fourrey C."/>
            <person name="LaButti K."/>
            <person name="Lindquist E.A."/>
            <person name="Lipzen A."/>
            <person name="Lundell T."/>
            <person name="Morin E."/>
            <person name="Murat C."/>
            <person name="Riley R."/>
            <person name="Ohm R."/>
            <person name="Sun H."/>
            <person name="Tunlid A."/>
            <person name="Henrissat B."/>
            <person name="Grigoriev I.V."/>
            <person name="Hibbett D.S."/>
            <person name="Martin F."/>
        </authorList>
    </citation>
    <scope>NUCLEOTIDE SEQUENCE [LARGE SCALE GENOMIC DNA]</scope>
    <source>
        <strain evidence="3">ATCC 200175</strain>
    </source>
</reference>
<name>A0A0C9SNJ1_PAXIN</name>
<feature type="compositionally biased region" description="Low complexity" evidence="1">
    <location>
        <begin position="19"/>
        <end position="35"/>
    </location>
</feature>
<dbReference type="OrthoDB" id="77828at2759"/>